<dbReference type="EMBL" id="CP002098">
    <property type="protein sequence ID" value="ADM28640.1"/>
    <property type="molecule type" value="Genomic_DNA"/>
</dbReference>
<dbReference type="Pfam" id="PF03065">
    <property type="entry name" value="Glyco_hydro_57"/>
    <property type="match status" value="1"/>
</dbReference>
<proteinExistence type="inferred from homology"/>
<dbReference type="CAZy" id="GH57">
    <property type="family name" value="Glycoside Hydrolase Family 57"/>
</dbReference>
<dbReference type="Gene3D" id="3.20.110.20">
    <property type="match status" value="1"/>
</dbReference>
<dbReference type="PANTHER" id="PTHR36306">
    <property type="entry name" value="ALPHA-AMYLASE-RELATED-RELATED"/>
    <property type="match status" value="1"/>
</dbReference>
<gene>
    <name evidence="4" type="ordered locus">Igag_1843</name>
</gene>
<dbReference type="GO" id="GO:0004556">
    <property type="term" value="F:alpha-amylase activity"/>
    <property type="evidence" value="ECO:0007669"/>
    <property type="project" value="UniProtKB-EC"/>
</dbReference>
<dbReference type="GO" id="GO:0005975">
    <property type="term" value="P:carbohydrate metabolic process"/>
    <property type="evidence" value="ECO:0007669"/>
    <property type="project" value="InterPro"/>
</dbReference>
<dbReference type="InterPro" id="IPR011330">
    <property type="entry name" value="Glyco_hydro/deAcase_b/a-brl"/>
</dbReference>
<accession>E0SSQ5</accession>
<reference evidence="4 5" key="1">
    <citation type="journal article" date="2010" name="Stand. Genomic Sci.">
        <title>Complete genome sequence of Ignisphaera aggregans type strain (AQ1.S1).</title>
        <authorList>
            <person name="Goker M."/>
            <person name="Held B."/>
            <person name="Lapidus A."/>
            <person name="Nolan M."/>
            <person name="Spring S."/>
            <person name="Yasawong M."/>
            <person name="Lucas S."/>
            <person name="Glavina Del Rio T."/>
            <person name="Tice H."/>
            <person name="Cheng J.F."/>
            <person name="Goodwin L."/>
            <person name="Tapia R."/>
            <person name="Pitluck S."/>
            <person name="Liolios K."/>
            <person name="Ivanova N."/>
            <person name="Mavromatis K."/>
            <person name="Mikhailova N."/>
            <person name="Pati A."/>
            <person name="Chen A."/>
            <person name="Palaniappan K."/>
            <person name="Brambilla E."/>
            <person name="Land M."/>
            <person name="Hauser L."/>
            <person name="Chang Y.J."/>
            <person name="Jeffries C.D."/>
            <person name="Brettin T."/>
            <person name="Detter J.C."/>
            <person name="Han C."/>
            <person name="Rohde M."/>
            <person name="Sikorski J."/>
            <person name="Woyke T."/>
            <person name="Bristow J."/>
            <person name="Eisen J.A."/>
            <person name="Markowitz V."/>
            <person name="Hugenholtz P."/>
            <person name="Kyrpides N.C."/>
            <person name="Klenk H.P."/>
        </authorList>
    </citation>
    <scope>NUCLEOTIDE SEQUENCE [LARGE SCALE GENOMIC DNA]</scope>
    <source>
        <strain evidence="5">DSM 17230 / JCM 13409 / AQ1.S1</strain>
    </source>
</reference>
<evidence type="ECO:0000256" key="1">
    <source>
        <dbReference type="ARBA" id="ARBA00006821"/>
    </source>
</evidence>
<comment type="similarity">
    <text evidence="1">Belongs to the glycosyl hydrolase 57 family.</text>
</comment>
<keyword evidence="5" id="KW-1185">Reference proteome</keyword>
<keyword evidence="4" id="KW-0326">Glycosidase</keyword>
<dbReference type="EC" id="3.2.1.1" evidence="4"/>
<evidence type="ECO:0000256" key="2">
    <source>
        <dbReference type="ARBA" id="ARBA00023277"/>
    </source>
</evidence>
<keyword evidence="4" id="KW-0378">Hydrolase</keyword>
<sequence>MKDVVFMFEVHQPYRLRRDININMIRKAFERKLNVDSLEDLLFDEEQNRAILERVARKCYIPATRILIDVNRELKKQGKMFKIALSISGTLLEQSIKWNRAIIDIFSEAVAEGFVELIDQTYYHSLASLFPTSDEFIEQLAYHRGLIKDIFGVEPQVAENTEFIFNNDIANIFDRLGYKVVLTEGVDHILGWRSPNYVYRAWNSDLRVLVRNYRLSDDIGFRFSDRKWDQYPLTSDKYADWIASTSGDVIFIAIDYETFGEHHDPSTGIYEFLRWLPSKLIERGVNVEFPSIAAFNHTPKDFYDVPPWTTISWADERDLSAWLGNELQRSAFELYLYLEPYVKAVGGVYLDIWRKLGSSDHYYYMATKGGSAGEVHSYFSPYKDVVTAYRVYIEALTTLAMMLSETIMSNPQKYAIHITVPPSRAFHFYLAPGKPLGVKCRNLLELLASLQSVPIESIVYHLKRGDLSAWLRNTLFLDDLAMKLDEFAKSMEYREMVKQRDVIRDKVIEIIKQTLFYST</sequence>
<dbReference type="SUPFAM" id="SSF88713">
    <property type="entry name" value="Glycoside hydrolase/deacetylase"/>
    <property type="match status" value="1"/>
</dbReference>
<protein>
    <submittedName>
        <fullName evidence="4">Alpha-amylase</fullName>
        <ecNumber evidence="4">3.2.1.1</ecNumber>
    </submittedName>
</protein>
<dbReference type="BioCyc" id="IAGG583356:GHAH-1831-MONOMER"/>
<evidence type="ECO:0000313" key="4">
    <source>
        <dbReference type="EMBL" id="ADM28640.1"/>
    </source>
</evidence>
<dbReference type="Proteomes" id="UP000001304">
    <property type="component" value="Chromosome"/>
</dbReference>
<dbReference type="KEGG" id="iag:Igag_1843"/>
<evidence type="ECO:0000313" key="5">
    <source>
        <dbReference type="Proteomes" id="UP000001304"/>
    </source>
</evidence>
<dbReference type="PANTHER" id="PTHR36306:SF1">
    <property type="entry name" value="ALPHA-AMYLASE-RELATED"/>
    <property type="match status" value="1"/>
</dbReference>
<dbReference type="InterPro" id="IPR004300">
    <property type="entry name" value="Glyco_hydro_57_N"/>
</dbReference>
<dbReference type="STRING" id="583356.Igag_1843"/>
<feature type="domain" description="Glycoside hydrolase family 57 N-terminal" evidence="3">
    <location>
        <begin position="5"/>
        <end position="306"/>
    </location>
</feature>
<dbReference type="AlphaFoldDB" id="E0SSQ5"/>
<evidence type="ECO:0000259" key="3">
    <source>
        <dbReference type="Pfam" id="PF03065"/>
    </source>
</evidence>
<dbReference type="CDD" id="cd10795">
    <property type="entry name" value="GH57N_MJA1_like"/>
    <property type="match status" value="1"/>
</dbReference>
<name>E0SSQ5_IGNAA</name>
<organism evidence="4 5">
    <name type="scientific">Ignisphaera aggregans (strain DSM 17230 / JCM 13409 / AQ1.S1)</name>
    <dbReference type="NCBI Taxonomy" id="583356"/>
    <lineage>
        <taxon>Archaea</taxon>
        <taxon>Thermoproteota</taxon>
        <taxon>Thermoprotei</taxon>
        <taxon>Desulfurococcales</taxon>
        <taxon>Desulfurococcaceae</taxon>
        <taxon>Ignisphaera</taxon>
    </lineage>
</organism>
<dbReference type="InterPro" id="IPR052046">
    <property type="entry name" value="GH57_Enzymes"/>
</dbReference>
<keyword evidence="2" id="KW-0119">Carbohydrate metabolism</keyword>
<dbReference type="HOGENOM" id="CLU_033691_0_0_2"/>